<name>A0ABN9WGB0_9DINO</name>
<evidence type="ECO:0000256" key="1">
    <source>
        <dbReference type="ARBA" id="ARBA00004141"/>
    </source>
</evidence>
<evidence type="ECO:0000256" key="4">
    <source>
        <dbReference type="ARBA" id="ARBA00022989"/>
    </source>
</evidence>
<dbReference type="Proteomes" id="UP001189429">
    <property type="component" value="Unassembled WGS sequence"/>
</dbReference>
<accession>A0ABN9WGB0</accession>
<dbReference type="Pfam" id="PF04117">
    <property type="entry name" value="Mpv17_PMP22"/>
    <property type="match status" value="1"/>
</dbReference>
<evidence type="ECO:0000256" key="2">
    <source>
        <dbReference type="ARBA" id="ARBA00006824"/>
    </source>
</evidence>
<feature type="compositionally biased region" description="Low complexity" evidence="7">
    <location>
        <begin position="223"/>
        <end position="241"/>
    </location>
</feature>
<comment type="subcellular location">
    <subcellularLocation>
        <location evidence="1">Membrane</location>
        <topology evidence="1">Multi-pass membrane protein</topology>
    </subcellularLocation>
</comment>
<proteinExistence type="inferred from homology"/>
<organism evidence="8 9">
    <name type="scientific">Prorocentrum cordatum</name>
    <dbReference type="NCBI Taxonomy" id="2364126"/>
    <lineage>
        <taxon>Eukaryota</taxon>
        <taxon>Sar</taxon>
        <taxon>Alveolata</taxon>
        <taxon>Dinophyceae</taxon>
        <taxon>Prorocentrales</taxon>
        <taxon>Prorocentraceae</taxon>
        <taxon>Prorocentrum</taxon>
    </lineage>
</organism>
<evidence type="ECO:0000256" key="3">
    <source>
        <dbReference type="ARBA" id="ARBA00022692"/>
    </source>
</evidence>
<evidence type="ECO:0000313" key="8">
    <source>
        <dbReference type="EMBL" id="CAK0885461.1"/>
    </source>
</evidence>
<protein>
    <recommendedName>
        <fullName evidence="10">Protein Mpv17</fullName>
    </recommendedName>
</protein>
<dbReference type="EMBL" id="CAUYUJ010018673">
    <property type="protein sequence ID" value="CAK0885461.1"/>
    <property type="molecule type" value="Genomic_DNA"/>
</dbReference>
<comment type="similarity">
    <text evidence="2 6">Belongs to the peroxisomal membrane protein PXMP2/4 family.</text>
</comment>
<evidence type="ECO:0000256" key="7">
    <source>
        <dbReference type="SAM" id="MobiDB-lite"/>
    </source>
</evidence>
<dbReference type="InterPro" id="IPR007248">
    <property type="entry name" value="Mpv17_PMP22"/>
</dbReference>
<keyword evidence="3" id="KW-0812">Transmembrane</keyword>
<keyword evidence="5" id="KW-0472">Membrane</keyword>
<evidence type="ECO:0000313" key="9">
    <source>
        <dbReference type="Proteomes" id="UP001189429"/>
    </source>
</evidence>
<gene>
    <name evidence="8" type="ORF">PCOR1329_LOCUS67076</name>
</gene>
<evidence type="ECO:0000256" key="6">
    <source>
        <dbReference type="RuleBase" id="RU363053"/>
    </source>
</evidence>
<dbReference type="PANTHER" id="PTHR11266">
    <property type="entry name" value="PEROXISOMAL MEMBRANE PROTEIN 2, PXMP2 MPV17"/>
    <property type="match status" value="1"/>
</dbReference>
<feature type="compositionally biased region" description="Low complexity" evidence="7">
    <location>
        <begin position="188"/>
        <end position="199"/>
    </location>
</feature>
<comment type="caution">
    <text evidence="8">The sequence shown here is derived from an EMBL/GenBank/DDBJ whole genome shotgun (WGS) entry which is preliminary data.</text>
</comment>
<feature type="region of interest" description="Disordered" evidence="7">
    <location>
        <begin position="167"/>
        <end position="295"/>
    </location>
</feature>
<reference evidence="8" key="1">
    <citation type="submission" date="2023-10" db="EMBL/GenBank/DDBJ databases">
        <authorList>
            <person name="Chen Y."/>
            <person name="Shah S."/>
            <person name="Dougan E. K."/>
            <person name="Thang M."/>
            <person name="Chan C."/>
        </authorList>
    </citation>
    <scope>NUCLEOTIDE SEQUENCE [LARGE SCALE GENOMIC DNA]</scope>
</reference>
<keyword evidence="4" id="KW-1133">Transmembrane helix</keyword>
<keyword evidence="9" id="KW-1185">Reference proteome</keyword>
<sequence length="295" mass="30237">MASLKRGLAQCTAAASIGIAGDVGMQMLEGSALLGADVPRALRLAAYRAVQAPVVDRIWQAFDRLILVKGLPGAAAKALADQCLIMPPSLTSFFVSQGLMEGLSCLQSLERAQQSLLPAAQAAVPYWLSVHMITFSVVPEHLRIVWASLCATLWNVLYASPTHVACERPGSAPRGPVPARDPRGTVSRGGPRTAGGAPAAPVPPGGRQTPPSLHRPKSLGTQPAEAALLAPSAPSWPPARRAAGRRPPRPPRAAGSGRRRVRGGVSAAPPGCLSGGPGVRAPRGAGLPLGGPQAG</sequence>
<evidence type="ECO:0008006" key="10">
    <source>
        <dbReference type="Google" id="ProtNLM"/>
    </source>
</evidence>
<evidence type="ECO:0000256" key="5">
    <source>
        <dbReference type="ARBA" id="ARBA00023136"/>
    </source>
</evidence>